<evidence type="ECO:0000313" key="3">
    <source>
        <dbReference type="EMBL" id="KAH6589995.1"/>
    </source>
</evidence>
<feature type="domain" description="Fungal lipase-type" evidence="2">
    <location>
        <begin position="129"/>
        <end position="267"/>
    </location>
</feature>
<name>A0ABQ8F0L9_9FUNG</name>
<gene>
    <name evidence="3" type="ORF">BASA50_009697</name>
</gene>
<evidence type="ECO:0000259" key="2">
    <source>
        <dbReference type="Pfam" id="PF01764"/>
    </source>
</evidence>
<dbReference type="SUPFAM" id="SSF53474">
    <property type="entry name" value="alpha/beta-Hydrolases"/>
    <property type="match status" value="1"/>
</dbReference>
<dbReference type="InterPro" id="IPR002921">
    <property type="entry name" value="Fungal_lipase-type"/>
</dbReference>
<dbReference type="PANTHER" id="PTHR45856:SF25">
    <property type="entry name" value="FUNGAL LIPASE-LIKE DOMAIN-CONTAINING PROTEIN"/>
    <property type="match status" value="1"/>
</dbReference>
<dbReference type="CDD" id="cd00519">
    <property type="entry name" value="Lipase_3"/>
    <property type="match status" value="1"/>
</dbReference>
<keyword evidence="1" id="KW-0732">Signal</keyword>
<accession>A0ABQ8F0L9</accession>
<feature type="signal peptide" evidence="1">
    <location>
        <begin position="1"/>
        <end position="31"/>
    </location>
</feature>
<keyword evidence="4" id="KW-1185">Reference proteome</keyword>
<evidence type="ECO:0000313" key="4">
    <source>
        <dbReference type="Proteomes" id="UP001648503"/>
    </source>
</evidence>
<proteinExistence type="predicted"/>
<comment type="caution">
    <text evidence="3">The sequence shown here is derived from an EMBL/GenBank/DDBJ whole genome shotgun (WGS) entry which is preliminary data.</text>
</comment>
<reference evidence="3 4" key="1">
    <citation type="submission" date="2021-02" db="EMBL/GenBank/DDBJ databases">
        <title>Variation within the Batrachochytrium salamandrivorans European outbreak.</title>
        <authorList>
            <person name="Kelly M."/>
            <person name="Pasmans F."/>
            <person name="Shea T.P."/>
            <person name="Munoz J.F."/>
            <person name="Carranza S."/>
            <person name="Cuomo C.A."/>
            <person name="Martel A."/>
        </authorList>
    </citation>
    <scope>NUCLEOTIDE SEQUENCE [LARGE SCALE GENOMIC DNA]</scope>
    <source>
        <strain evidence="3 4">AMFP18/2</strain>
    </source>
</reference>
<dbReference type="InterPro" id="IPR051218">
    <property type="entry name" value="Sec_MonoDiacylglyc_Lipase"/>
</dbReference>
<dbReference type="PANTHER" id="PTHR45856">
    <property type="entry name" value="ALPHA/BETA-HYDROLASES SUPERFAMILY PROTEIN"/>
    <property type="match status" value="1"/>
</dbReference>
<organism evidence="3 4">
    <name type="scientific">Batrachochytrium salamandrivorans</name>
    <dbReference type="NCBI Taxonomy" id="1357716"/>
    <lineage>
        <taxon>Eukaryota</taxon>
        <taxon>Fungi</taxon>
        <taxon>Fungi incertae sedis</taxon>
        <taxon>Chytridiomycota</taxon>
        <taxon>Chytridiomycota incertae sedis</taxon>
        <taxon>Chytridiomycetes</taxon>
        <taxon>Rhizophydiales</taxon>
        <taxon>Rhizophydiales incertae sedis</taxon>
        <taxon>Batrachochytrium</taxon>
    </lineage>
</organism>
<feature type="chain" id="PRO_5046574536" description="Fungal lipase-type domain-containing protein" evidence="1">
    <location>
        <begin position="32"/>
        <end position="352"/>
    </location>
</feature>
<dbReference type="Pfam" id="PF01764">
    <property type="entry name" value="Lipase_3"/>
    <property type="match status" value="1"/>
</dbReference>
<dbReference type="InterPro" id="IPR029058">
    <property type="entry name" value="AB_hydrolase_fold"/>
</dbReference>
<sequence length="352" mass="38682">MGILVYSSVPGYTPLLLMWKLFLLMPICIMAAPSPLTHPQNSQQLLQPLPIGSVHQQVAPIEASQPLMHLMMGMLNYTRSSYCIDGLDTWSCATCGGPTHHTTDITLIGDPLFTAFAFTALNIPTHRIVVSFRGTRNLDNWIKDITTATPDSPFPGSPPGAKVHLGFLLAWEQIREEVLEEVNKLVQLYPEFDIVLTGHSLGGALTTMAAMDLITRLNLDPEKMTLFTINQPRTGNSHFAHWVASINFNMVLRVVNQNDLTPHLPPIFTGFSHHPTEIWIAGPNGPTFVCPAYDGESTVQNGLPKISLPWADDDDEDDTPVEGQGCANSLHFGLDITKHLYVWDVPIGVGAC</sequence>
<evidence type="ECO:0000256" key="1">
    <source>
        <dbReference type="SAM" id="SignalP"/>
    </source>
</evidence>
<dbReference type="EMBL" id="JAFCIX010000438">
    <property type="protein sequence ID" value="KAH6589995.1"/>
    <property type="molecule type" value="Genomic_DNA"/>
</dbReference>
<protein>
    <recommendedName>
        <fullName evidence="2">Fungal lipase-type domain-containing protein</fullName>
    </recommendedName>
</protein>
<dbReference type="Gene3D" id="3.40.50.1820">
    <property type="entry name" value="alpha/beta hydrolase"/>
    <property type="match status" value="1"/>
</dbReference>
<dbReference type="Proteomes" id="UP001648503">
    <property type="component" value="Unassembled WGS sequence"/>
</dbReference>